<gene>
    <name evidence="2" type="ORF">UFOPK2788_00498</name>
</gene>
<evidence type="ECO:0000313" key="2">
    <source>
        <dbReference type="EMBL" id="CAB4735885.1"/>
    </source>
</evidence>
<evidence type="ECO:0000256" key="1">
    <source>
        <dbReference type="SAM" id="MobiDB-lite"/>
    </source>
</evidence>
<feature type="compositionally biased region" description="Basic and acidic residues" evidence="1">
    <location>
        <begin position="28"/>
        <end position="45"/>
    </location>
</feature>
<name>A0A6J6SMN7_9ZZZZ</name>
<dbReference type="EMBL" id="CAEZYV010000057">
    <property type="protein sequence ID" value="CAB4735885.1"/>
    <property type="molecule type" value="Genomic_DNA"/>
</dbReference>
<organism evidence="2">
    <name type="scientific">freshwater metagenome</name>
    <dbReference type="NCBI Taxonomy" id="449393"/>
    <lineage>
        <taxon>unclassified sequences</taxon>
        <taxon>metagenomes</taxon>
        <taxon>ecological metagenomes</taxon>
    </lineage>
</organism>
<dbReference type="AlphaFoldDB" id="A0A6J6SMN7"/>
<feature type="region of interest" description="Disordered" evidence="1">
    <location>
        <begin position="1"/>
        <end position="45"/>
    </location>
</feature>
<proteinExistence type="predicted"/>
<protein>
    <submittedName>
        <fullName evidence="2">Unannotated protein</fullName>
    </submittedName>
</protein>
<accession>A0A6J6SMN7</accession>
<sequence length="45" mass="5251">MFDYNLLMSDPKILPKITQDEIDPREDDDSKRDAEIEGDRPPHHG</sequence>
<reference evidence="2" key="1">
    <citation type="submission" date="2020-05" db="EMBL/GenBank/DDBJ databases">
        <authorList>
            <person name="Chiriac C."/>
            <person name="Salcher M."/>
            <person name="Ghai R."/>
            <person name="Kavagutti S V."/>
        </authorList>
    </citation>
    <scope>NUCLEOTIDE SEQUENCE</scope>
</reference>